<evidence type="ECO:0000313" key="4">
    <source>
        <dbReference type="EMBL" id="KRM87811.1"/>
    </source>
</evidence>
<dbReference type="PANTHER" id="PTHR30576">
    <property type="entry name" value="COLANIC BIOSYNTHESIS UDP-GLUCOSE LIPID CARRIER TRANSFERASE"/>
    <property type="match status" value="1"/>
</dbReference>
<protein>
    <submittedName>
        <fullName evidence="4">Glycosyltransferase</fullName>
    </submittedName>
</protein>
<name>A0A0R2CJC4_9LACO</name>
<keyword evidence="2" id="KW-1133">Transmembrane helix</keyword>
<dbReference type="Pfam" id="PF02397">
    <property type="entry name" value="Bac_transf"/>
    <property type="match status" value="1"/>
</dbReference>
<dbReference type="InterPro" id="IPR003362">
    <property type="entry name" value="Bact_transf"/>
</dbReference>
<dbReference type="STRING" id="1423810.FD19_GL000087"/>
<dbReference type="Proteomes" id="UP000051789">
    <property type="component" value="Unassembled WGS sequence"/>
</dbReference>
<dbReference type="PATRIC" id="fig|1423810.4.peg.87"/>
<dbReference type="RefSeq" id="WP_054749197.1">
    <property type="nucleotide sequence ID" value="NZ_AYZK01000001.1"/>
</dbReference>
<reference evidence="4 5" key="1">
    <citation type="journal article" date="2015" name="Genome Announc.">
        <title>Expanding the biotechnology potential of lactobacilli through comparative genomics of 213 strains and associated genera.</title>
        <authorList>
            <person name="Sun Z."/>
            <person name="Harris H.M."/>
            <person name="McCann A."/>
            <person name="Guo C."/>
            <person name="Argimon S."/>
            <person name="Zhang W."/>
            <person name="Yang X."/>
            <person name="Jeffery I.B."/>
            <person name="Cooney J.C."/>
            <person name="Kagawa T.F."/>
            <person name="Liu W."/>
            <person name="Song Y."/>
            <person name="Salvetti E."/>
            <person name="Wrobel A."/>
            <person name="Rasinkangas P."/>
            <person name="Parkhill J."/>
            <person name="Rea M.C."/>
            <person name="O'Sullivan O."/>
            <person name="Ritari J."/>
            <person name="Douillard F.P."/>
            <person name="Paul Ross R."/>
            <person name="Yang R."/>
            <person name="Briner A.E."/>
            <person name="Felis G.E."/>
            <person name="de Vos W.M."/>
            <person name="Barrangou R."/>
            <person name="Klaenhammer T.R."/>
            <person name="Caufield P.W."/>
            <person name="Cui Y."/>
            <person name="Zhang H."/>
            <person name="O'Toole P.W."/>
        </authorList>
    </citation>
    <scope>NUCLEOTIDE SEQUENCE [LARGE SCALE GENOMIC DNA]</scope>
    <source>
        <strain evidence="4 5">DSM 22698</strain>
    </source>
</reference>
<comment type="caution">
    <text evidence="4">The sequence shown here is derived from an EMBL/GenBank/DDBJ whole genome shotgun (WGS) entry which is preliminary data.</text>
</comment>
<evidence type="ECO:0000313" key="5">
    <source>
        <dbReference type="Proteomes" id="UP000051789"/>
    </source>
</evidence>
<dbReference type="EMBL" id="AYZK01000001">
    <property type="protein sequence ID" value="KRM87811.1"/>
    <property type="molecule type" value="Genomic_DNA"/>
</dbReference>
<keyword evidence="5" id="KW-1185">Reference proteome</keyword>
<feature type="domain" description="Bacterial sugar transferase" evidence="3">
    <location>
        <begin position="24"/>
        <end position="212"/>
    </location>
</feature>
<sequence>MKASTSTTGVELMRASTVVYKVTKRLMDIVGSCVALVIFSPVILYIVIAIKLEDHGPVLYKQTRVGKNGQEFELWKFRSMVQGADKIKGQLADQNEIEDGPMFKIKDDPRITKVGKFIRHHSLDEVPQFVNILKGDMSLVGPRPALPREVAEYDERDMERLQVIPGLTGLWQVSGRSKLTFAQMVDLDLTYINHRSIWFDIRIIFKTFLQMFDPKDSGAY</sequence>
<feature type="transmembrane region" description="Helical" evidence="2">
    <location>
        <begin position="29"/>
        <end position="52"/>
    </location>
</feature>
<dbReference type="GO" id="GO:0016780">
    <property type="term" value="F:phosphotransferase activity, for other substituted phosphate groups"/>
    <property type="evidence" value="ECO:0007669"/>
    <property type="project" value="TreeGrafter"/>
</dbReference>
<dbReference type="PANTHER" id="PTHR30576:SF10">
    <property type="entry name" value="SLL5057 PROTEIN"/>
    <property type="match status" value="1"/>
</dbReference>
<comment type="similarity">
    <text evidence="1">Belongs to the bacterial sugar transferase family.</text>
</comment>
<keyword evidence="2" id="KW-0812">Transmembrane</keyword>
<evidence type="ECO:0000256" key="1">
    <source>
        <dbReference type="ARBA" id="ARBA00006464"/>
    </source>
</evidence>
<keyword evidence="4" id="KW-0808">Transferase</keyword>
<proteinExistence type="inferred from homology"/>
<evidence type="ECO:0000256" key="2">
    <source>
        <dbReference type="SAM" id="Phobius"/>
    </source>
</evidence>
<dbReference type="AlphaFoldDB" id="A0A0R2CJC4"/>
<gene>
    <name evidence="4" type="ORF">FD19_GL000087</name>
</gene>
<accession>A0A0R2CJC4</accession>
<organism evidence="4 5">
    <name type="scientific">Lacticaseibacillus thailandensis DSM 22698 = JCM 13996</name>
    <dbReference type="NCBI Taxonomy" id="1423810"/>
    <lineage>
        <taxon>Bacteria</taxon>
        <taxon>Bacillati</taxon>
        <taxon>Bacillota</taxon>
        <taxon>Bacilli</taxon>
        <taxon>Lactobacillales</taxon>
        <taxon>Lactobacillaceae</taxon>
        <taxon>Lacticaseibacillus</taxon>
    </lineage>
</organism>
<dbReference type="OrthoDB" id="9808602at2"/>
<keyword evidence="2" id="KW-0472">Membrane</keyword>
<evidence type="ECO:0000259" key="3">
    <source>
        <dbReference type="Pfam" id="PF02397"/>
    </source>
</evidence>